<gene>
    <name evidence="2" type="primary">LOC101855791</name>
</gene>
<name>A0ABM0JQ90_APLCA</name>
<dbReference type="InterPro" id="IPR006353">
    <property type="entry name" value="HAD-SF_hydro_IIA_CECR5"/>
</dbReference>
<proteinExistence type="predicted"/>
<evidence type="ECO:0000313" key="2">
    <source>
        <dbReference type="RefSeq" id="XP_005098998.3"/>
    </source>
</evidence>
<dbReference type="GeneID" id="101855791"/>
<dbReference type="InterPro" id="IPR006357">
    <property type="entry name" value="HAD-SF_hydro_IIA"/>
</dbReference>
<evidence type="ECO:0000313" key="1">
    <source>
        <dbReference type="Proteomes" id="UP000694888"/>
    </source>
</evidence>
<accession>A0ABM0JQ90</accession>
<sequence>MACRRALHAHCRQHNICLQHLSSSVRNSAVNVKKFHTQSALSNKCEFGFLFDIDGVIVRGKKPLPLAKQAFQLLTKDRQFKVPTLFVTNAGNSLRSKKAQQLSEWLDIEVSEEQVVMSHSPLKMFRQFHDKHCLVNGQGPIKEIAQNIGFTHVTTTEELNQQFPNLDKMDHLRRKPAPCAFEEYFPRIDAVILFGEPVRWEMPLQIITDVLLTNGKPCNDLLEIPYPHLPVLACNMDLLWMSEASMPR</sequence>
<dbReference type="NCBIfam" id="TIGR01456">
    <property type="entry name" value="CECR5"/>
    <property type="match status" value="1"/>
</dbReference>
<dbReference type="InterPro" id="IPR050324">
    <property type="entry name" value="CDP-alcohol_PTase-I"/>
</dbReference>
<keyword evidence="1" id="KW-1185">Reference proteome</keyword>
<dbReference type="Proteomes" id="UP000694888">
    <property type="component" value="Unplaced"/>
</dbReference>
<dbReference type="RefSeq" id="XP_005098998.3">
    <property type="nucleotide sequence ID" value="XM_005098941.3"/>
</dbReference>
<dbReference type="PANTHER" id="PTHR14269:SF4">
    <property type="entry name" value="CAT EYE SYNDROME CRITICAL REGION PROTEIN 5"/>
    <property type="match status" value="1"/>
</dbReference>
<dbReference type="NCBIfam" id="TIGR01460">
    <property type="entry name" value="HAD-SF-IIA"/>
    <property type="match status" value="1"/>
</dbReference>
<organism evidence="1 2">
    <name type="scientific">Aplysia californica</name>
    <name type="common">California sea hare</name>
    <dbReference type="NCBI Taxonomy" id="6500"/>
    <lineage>
        <taxon>Eukaryota</taxon>
        <taxon>Metazoa</taxon>
        <taxon>Spiralia</taxon>
        <taxon>Lophotrochozoa</taxon>
        <taxon>Mollusca</taxon>
        <taxon>Gastropoda</taxon>
        <taxon>Heterobranchia</taxon>
        <taxon>Euthyneura</taxon>
        <taxon>Tectipleura</taxon>
        <taxon>Aplysiida</taxon>
        <taxon>Aplysioidea</taxon>
        <taxon>Aplysiidae</taxon>
        <taxon>Aplysia</taxon>
    </lineage>
</organism>
<dbReference type="SUPFAM" id="SSF56784">
    <property type="entry name" value="HAD-like"/>
    <property type="match status" value="1"/>
</dbReference>
<dbReference type="Gene3D" id="3.40.50.1000">
    <property type="entry name" value="HAD superfamily/HAD-like"/>
    <property type="match status" value="1"/>
</dbReference>
<dbReference type="InterPro" id="IPR023214">
    <property type="entry name" value="HAD_sf"/>
</dbReference>
<dbReference type="Pfam" id="PF13344">
    <property type="entry name" value="Hydrolase_6"/>
    <property type="match status" value="1"/>
</dbReference>
<protein>
    <submittedName>
        <fullName evidence="2">Haloacid dehalogenase-like hydrolase domain-containing 5</fullName>
    </submittedName>
</protein>
<reference evidence="2" key="1">
    <citation type="submission" date="2025-08" db="UniProtKB">
        <authorList>
            <consortium name="RefSeq"/>
        </authorList>
    </citation>
    <scope>IDENTIFICATION</scope>
</reference>
<dbReference type="InterPro" id="IPR036412">
    <property type="entry name" value="HAD-like_sf"/>
</dbReference>
<dbReference type="PANTHER" id="PTHR14269">
    <property type="entry name" value="CDP-DIACYLGLYCEROL--GLYCEROL-3-PHOSPHATE 3-PHOSPHATIDYLTRANSFERASE-RELATED"/>
    <property type="match status" value="1"/>
</dbReference>